<accession>A0A8S4HPT5</accession>
<feature type="compositionally biased region" description="Basic residues" evidence="1">
    <location>
        <begin position="69"/>
        <end position="84"/>
    </location>
</feature>
<feature type="transmembrane region" description="Helical" evidence="2">
    <location>
        <begin position="7"/>
        <end position="26"/>
    </location>
</feature>
<comment type="caution">
    <text evidence="3">The sequence shown here is derived from an EMBL/GenBank/DDBJ whole genome shotgun (WGS) entry which is preliminary data.</text>
</comment>
<evidence type="ECO:0000313" key="3">
    <source>
        <dbReference type="EMBL" id="CAG9485412.1"/>
    </source>
</evidence>
<sequence length="252" mass="29315">MNGKCKFIGYVKIFAYIFLFCLCLCYDDEKLKITNAVDLTCKRLLAMKVVGNSAPNVGFGQNVHERHDRHDRHDRHERHGKPRKYLNDNEIESEKKRLGKGCKVKCKTIKLIERIRNFILKYFKMLEEPIEKIVYYHFSYINGIKNDPMISRKQMPKMLFKKYCVLLLTPIIVKTCAIIIFIIRSSNLVNTYASLEPIMATVNLIIVQIIGATALTTLLYILVKKVQYDAKQQNKPKIRYASTRTSKTTLKS</sequence>
<dbReference type="Pfam" id="PF12420">
    <property type="entry name" value="DUF3671"/>
    <property type="match status" value="1"/>
</dbReference>
<reference evidence="3" key="1">
    <citation type="submission" date="2021-09" db="EMBL/GenBank/DDBJ databases">
        <authorList>
            <consortium name="Pathogen Informatics"/>
        </authorList>
    </citation>
    <scope>NUCLEOTIDE SEQUENCE</scope>
    <source>
        <strain evidence="3">PvW1</strain>
    </source>
</reference>
<name>A0A8S4HPT5_PLAVI</name>
<organism evidence="3 4">
    <name type="scientific">Plasmodium vivax</name>
    <name type="common">malaria parasite P. vivax</name>
    <dbReference type="NCBI Taxonomy" id="5855"/>
    <lineage>
        <taxon>Eukaryota</taxon>
        <taxon>Sar</taxon>
        <taxon>Alveolata</taxon>
        <taxon>Apicomplexa</taxon>
        <taxon>Aconoidasida</taxon>
        <taxon>Haemosporida</taxon>
        <taxon>Plasmodiidae</taxon>
        <taxon>Plasmodium</taxon>
        <taxon>Plasmodium (Plasmodium)</taxon>
    </lineage>
</organism>
<dbReference type="EMBL" id="CAJZCX010000017">
    <property type="protein sequence ID" value="CAG9485412.1"/>
    <property type="molecule type" value="Genomic_DNA"/>
</dbReference>
<dbReference type="Proteomes" id="UP000779233">
    <property type="component" value="Unassembled WGS sequence"/>
</dbReference>
<feature type="region of interest" description="Disordered" evidence="1">
    <location>
        <begin position="61"/>
        <end position="85"/>
    </location>
</feature>
<dbReference type="InterPro" id="IPR022139">
    <property type="entry name" value="Fam-L/Fam-M-like_plasmodium"/>
</dbReference>
<keyword evidence="2" id="KW-1133">Transmembrane helix</keyword>
<evidence type="ECO:0000313" key="4">
    <source>
        <dbReference type="Proteomes" id="UP000779233"/>
    </source>
</evidence>
<evidence type="ECO:0000256" key="2">
    <source>
        <dbReference type="SAM" id="Phobius"/>
    </source>
</evidence>
<keyword evidence="2" id="KW-0812">Transmembrane</keyword>
<feature type="transmembrane region" description="Helical" evidence="2">
    <location>
        <begin position="163"/>
        <end position="183"/>
    </location>
</feature>
<dbReference type="AlphaFoldDB" id="A0A8S4HPT5"/>
<gene>
    <name evidence="3" type="ORF">PVW1_000013000</name>
</gene>
<evidence type="ECO:0000256" key="1">
    <source>
        <dbReference type="SAM" id="MobiDB-lite"/>
    </source>
</evidence>
<keyword evidence="2" id="KW-0472">Membrane</keyword>
<dbReference type="VEuPathDB" id="PlasmoDB:PVPAM_130005700"/>
<protein>
    <submittedName>
        <fullName evidence="3">(malaria parasite P. vivax) hypothetical protein</fullName>
    </submittedName>
</protein>
<proteinExistence type="predicted"/>
<feature type="transmembrane region" description="Helical" evidence="2">
    <location>
        <begin position="203"/>
        <end position="223"/>
    </location>
</feature>